<dbReference type="Proteomes" id="UP000004947">
    <property type="component" value="Unassembled WGS sequence"/>
</dbReference>
<organism evidence="1 2">
    <name type="scientific">Lentisphaera araneosa HTCC2155</name>
    <dbReference type="NCBI Taxonomy" id="313628"/>
    <lineage>
        <taxon>Bacteria</taxon>
        <taxon>Pseudomonadati</taxon>
        <taxon>Lentisphaerota</taxon>
        <taxon>Lentisphaeria</taxon>
        <taxon>Lentisphaerales</taxon>
        <taxon>Lentisphaeraceae</taxon>
        <taxon>Lentisphaera</taxon>
    </lineage>
</organism>
<sequence length="26" mass="3006">MQKEARGLQIFLLGAQESFLLLKQDQ</sequence>
<reference evidence="1 2" key="1">
    <citation type="journal article" date="2010" name="J. Bacteriol.">
        <title>Genome sequence of Lentisphaera araneosa HTCC2155T, the type species of the order Lentisphaerales in the phylum Lentisphaerae.</title>
        <authorList>
            <person name="Thrash J.C."/>
            <person name="Cho J.C."/>
            <person name="Vergin K.L."/>
            <person name="Morris R.M."/>
            <person name="Giovannoni S.J."/>
        </authorList>
    </citation>
    <scope>NUCLEOTIDE SEQUENCE [LARGE SCALE GENOMIC DNA]</scope>
    <source>
        <strain evidence="1 2">HTCC2155</strain>
    </source>
</reference>
<dbReference type="STRING" id="313628.LNTAR_11411"/>
<dbReference type="EMBL" id="ABCK01000005">
    <property type="protein sequence ID" value="EDM28521.1"/>
    <property type="molecule type" value="Genomic_DNA"/>
</dbReference>
<dbReference type="AlphaFoldDB" id="A6DJ85"/>
<protein>
    <submittedName>
        <fullName evidence="1">Uncharacterized protein</fullName>
    </submittedName>
</protein>
<evidence type="ECO:0000313" key="1">
    <source>
        <dbReference type="EMBL" id="EDM28521.1"/>
    </source>
</evidence>
<accession>A6DJ85</accession>
<keyword evidence="2" id="KW-1185">Reference proteome</keyword>
<gene>
    <name evidence="1" type="ORF">LNTAR_11411</name>
</gene>
<name>A6DJ85_9BACT</name>
<evidence type="ECO:0000313" key="2">
    <source>
        <dbReference type="Proteomes" id="UP000004947"/>
    </source>
</evidence>
<comment type="caution">
    <text evidence="1">The sequence shown here is derived from an EMBL/GenBank/DDBJ whole genome shotgun (WGS) entry which is preliminary data.</text>
</comment>
<proteinExistence type="predicted"/>